<gene>
    <name evidence="1" type="ORF">DJ010_09640</name>
</gene>
<proteinExistence type="predicted"/>
<protein>
    <recommendedName>
        <fullName evidence="3">IrrE N-terminal-like domain-containing protein</fullName>
    </recommendedName>
</protein>
<sequence length="139" mass="16206">MIDPWRRLRALPGWELRWHSPQDDPDLGFTLFDEKVVSLRTDLTWEERRCTALHECLHAEWGPTLSGVLEERQELRVRRETARLLLPSIDDVADALAWALSLEEAAAELLVDAGVLRDRLRWLEPAERRHLRRRAGRAA</sequence>
<reference evidence="1 2" key="1">
    <citation type="submission" date="2018-05" db="EMBL/GenBank/DDBJ databases">
        <title>Nocardioides silvaticus genome.</title>
        <authorList>
            <person name="Li C."/>
            <person name="Wang G."/>
        </authorList>
    </citation>
    <scope>NUCLEOTIDE SEQUENCE [LARGE SCALE GENOMIC DNA]</scope>
    <source>
        <strain evidence="1 2">CCTCC AB 2018079</strain>
    </source>
</reference>
<keyword evidence="2" id="KW-1185">Reference proteome</keyword>
<dbReference type="Proteomes" id="UP000245507">
    <property type="component" value="Unassembled WGS sequence"/>
</dbReference>
<organism evidence="1 2">
    <name type="scientific">Nocardioides silvaticus</name>
    <dbReference type="NCBI Taxonomy" id="2201891"/>
    <lineage>
        <taxon>Bacteria</taxon>
        <taxon>Bacillati</taxon>
        <taxon>Actinomycetota</taxon>
        <taxon>Actinomycetes</taxon>
        <taxon>Propionibacteriales</taxon>
        <taxon>Nocardioidaceae</taxon>
        <taxon>Nocardioides</taxon>
    </lineage>
</organism>
<evidence type="ECO:0000313" key="2">
    <source>
        <dbReference type="Proteomes" id="UP000245507"/>
    </source>
</evidence>
<dbReference type="RefSeq" id="WP_109693448.1">
    <property type="nucleotide sequence ID" value="NZ_QGDD01000003.1"/>
</dbReference>
<dbReference type="EMBL" id="QGDD01000003">
    <property type="protein sequence ID" value="PWN03359.1"/>
    <property type="molecule type" value="Genomic_DNA"/>
</dbReference>
<accession>A0A316TJE4</accession>
<comment type="caution">
    <text evidence="1">The sequence shown here is derived from an EMBL/GenBank/DDBJ whole genome shotgun (WGS) entry which is preliminary data.</text>
</comment>
<name>A0A316TJE4_9ACTN</name>
<evidence type="ECO:0000313" key="1">
    <source>
        <dbReference type="EMBL" id="PWN03359.1"/>
    </source>
</evidence>
<dbReference type="AlphaFoldDB" id="A0A316TJE4"/>
<dbReference type="OrthoDB" id="4727201at2"/>
<evidence type="ECO:0008006" key="3">
    <source>
        <dbReference type="Google" id="ProtNLM"/>
    </source>
</evidence>